<keyword evidence="5" id="KW-1185">Reference proteome</keyword>
<reference evidence="5" key="1">
    <citation type="submission" date="2017-02" db="EMBL/GenBank/DDBJ databases">
        <authorList>
            <person name="Varghese N."/>
            <person name="Submissions S."/>
        </authorList>
    </citation>
    <scope>NUCLEOTIDE SEQUENCE [LARGE SCALE GENOMIC DNA]</scope>
    <source>
        <strain evidence="5">ATCC BAA-34</strain>
    </source>
</reference>
<dbReference type="GO" id="GO:0006635">
    <property type="term" value="P:fatty acid beta-oxidation"/>
    <property type="evidence" value="ECO:0007669"/>
    <property type="project" value="TreeGrafter"/>
</dbReference>
<dbReference type="OrthoDB" id="5365311at2"/>
<dbReference type="STRING" id="115783.SAMN02745119_01530"/>
<evidence type="ECO:0000313" key="5">
    <source>
        <dbReference type="Proteomes" id="UP000190102"/>
    </source>
</evidence>
<dbReference type="AlphaFoldDB" id="A0A1T4N6I4"/>
<dbReference type="Proteomes" id="UP000190102">
    <property type="component" value="Unassembled WGS sequence"/>
</dbReference>
<dbReference type="PANTHER" id="PTHR11941:SF54">
    <property type="entry name" value="ENOYL-COA HYDRATASE, MITOCHONDRIAL"/>
    <property type="match status" value="1"/>
</dbReference>
<evidence type="ECO:0000256" key="2">
    <source>
        <dbReference type="ARBA" id="ARBA00023239"/>
    </source>
</evidence>
<accession>A0A1T4N6I4</accession>
<comment type="similarity">
    <text evidence="1 3">Belongs to the enoyl-CoA hydratase/isomerase family.</text>
</comment>
<dbReference type="CDD" id="cd06558">
    <property type="entry name" value="crotonase-like"/>
    <property type="match status" value="1"/>
</dbReference>
<dbReference type="GO" id="GO:0016836">
    <property type="term" value="F:hydro-lyase activity"/>
    <property type="evidence" value="ECO:0007669"/>
    <property type="project" value="UniProtKB-ARBA"/>
</dbReference>
<dbReference type="PROSITE" id="PS00166">
    <property type="entry name" value="ENOYL_COA_HYDRATASE"/>
    <property type="match status" value="1"/>
</dbReference>
<dbReference type="SUPFAM" id="SSF52096">
    <property type="entry name" value="ClpP/crotonase"/>
    <property type="match status" value="1"/>
</dbReference>
<dbReference type="FunFam" id="3.90.226.10:FF:000009">
    <property type="entry name" value="Carnitinyl-CoA dehydratase"/>
    <property type="match status" value="1"/>
</dbReference>
<organism evidence="4 5">
    <name type="scientific">Trichlorobacter thiogenes</name>
    <dbReference type="NCBI Taxonomy" id="115783"/>
    <lineage>
        <taxon>Bacteria</taxon>
        <taxon>Pseudomonadati</taxon>
        <taxon>Thermodesulfobacteriota</taxon>
        <taxon>Desulfuromonadia</taxon>
        <taxon>Geobacterales</taxon>
        <taxon>Geobacteraceae</taxon>
        <taxon>Trichlorobacter</taxon>
    </lineage>
</organism>
<evidence type="ECO:0000313" key="4">
    <source>
        <dbReference type="EMBL" id="SJZ74458.1"/>
    </source>
</evidence>
<evidence type="ECO:0000256" key="3">
    <source>
        <dbReference type="RuleBase" id="RU003707"/>
    </source>
</evidence>
<keyword evidence="2" id="KW-0456">Lyase</keyword>
<protein>
    <submittedName>
        <fullName evidence="4">Enoyl-CoA hydratase</fullName>
    </submittedName>
</protein>
<proteinExistence type="inferred from homology"/>
<sequence>MTAPILLVEIADGSAIITVNRPSSMNSMTLATLQELDRAVRELSASTEVRAVIITGAGEKAFIAGGDISMLKNLSPVEARELALLAHGICNAIEQSPKPFIAAVNGYALGGGCELAMSCDIRIAAEHARFGQPEVNIGTLPGFGGSQRLPRLVGKGRALEMILTGDMIDAQEAWRIGLVNKVVPQAELMNTARSLAIKLAGKSQMALKLCKEAVINGLEMDLQRACSYEADLFALSFATADQQEGMAAFLEKRAPVFHDR</sequence>
<dbReference type="InterPro" id="IPR014748">
    <property type="entry name" value="Enoyl-CoA_hydra_C"/>
</dbReference>
<dbReference type="Pfam" id="PF00378">
    <property type="entry name" value="ECH_1"/>
    <property type="match status" value="1"/>
</dbReference>
<dbReference type="PANTHER" id="PTHR11941">
    <property type="entry name" value="ENOYL-COA HYDRATASE-RELATED"/>
    <property type="match status" value="1"/>
</dbReference>
<evidence type="ECO:0000256" key="1">
    <source>
        <dbReference type="ARBA" id="ARBA00005254"/>
    </source>
</evidence>
<dbReference type="InterPro" id="IPR018376">
    <property type="entry name" value="Enoyl-CoA_hyd/isom_CS"/>
</dbReference>
<dbReference type="FunFam" id="1.10.12.10:FF:000001">
    <property type="entry name" value="Probable enoyl-CoA hydratase, mitochondrial"/>
    <property type="match status" value="1"/>
</dbReference>
<dbReference type="Gene3D" id="1.10.12.10">
    <property type="entry name" value="Lyase 2-enoyl-coa Hydratase, Chain A, domain 2"/>
    <property type="match status" value="1"/>
</dbReference>
<dbReference type="InterPro" id="IPR029045">
    <property type="entry name" value="ClpP/crotonase-like_dom_sf"/>
</dbReference>
<dbReference type="RefSeq" id="WP_078789830.1">
    <property type="nucleotide sequence ID" value="NZ_FUWR01000006.1"/>
</dbReference>
<dbReference type="InterPro" id="IPR001753">
    <property type="entry name" value="Enoyl-CoA_hydra/iso"/>
</dbReference>
<dbReference type="EMBL" id="FUWR01000006">
    <property type="protein sequence ID" value="SJZ74458.1"/>
    <property type="molecule type" value="Genomic_DNA"/>
</dbReference>
<dbReference type="Gene3D" id="3.90.226.10">
    <property type="entry name" value="2-enoyl-CoA Hydratase, Chain A, domain 1"/>
    <property type="match status" value="1"/>
</dbReference>
<gene>
    <name evidence="4" type="ORF">SAMN02745119_01530</name>
</gene>
<name>A0A1T4N6I4_9BACT</name>